<dbReference type="InterPro" id="IPR009011">
    <property type="entry name" value="Man6P_isomerase_rcpt-bd_dom_sf"/>
</dbReference>
<reference evidence="4" key="2">
    <citation type="submission" date="2013-10" db="EMBL/GenBank/DDBJ databases">
        <authorList>
            <person name="Aslett M."/>
        </authorList>
    </citation>
    <scope>NUCLEOTIDE SEQUENCE</scope>
    <source>
        <strain evidence="4">Houghton</strain>
    </source>
</reference>
<dbReference type="EMBL" id="HG673428">
    <property type="protein sequence ID" value="CDI83520.1"/>
    <property type="molecule type" value="Genomic_DNA"/>
</dbReference>
<keyword evidence="2" id="KW-0732">Signal</keyword>
<feature type="domain" description="Hemimethylated DNA-binding" evidence="3">
    <location>
        <begin position="510"/>
        <end position="600"/>
    </location>
</feature>
<organism evidence="4 5">
    <name type="scientific">Eimeria acervulina</name>
    <name type="common">Coccidian parasite</name>
    <dbReference type="NCBI Taxonomy" id="5801"/>
    <lineage>
        <taxon>Eukaryota</taxon>
        <taxon>Sar</taxon>
        <taxon>Alveolata</taxon>
        <taxon>Apicomplexa</taxon>
        <taxon>Conoidasida</taxon>
        <taxon>Coccidia</taxon>
        <taxon>Eucoccidiorida</taxon>
        <taxon>Eimeriorina</taxon>
        <taxon>Eimeriidae</taxon>
        <taxon>Eimeria</taxon>
    </lineage>
</organism>
<evidence type="ECO:0000313" key="4">
    <source>
        <dbReference type="EMBL" id="CDI83520.1"/>
    </source>
</evidence>
<dbReference type="GO" id="GO:0030970">
    <property type="term" value="P:retrograde protein transport, ER to cytosol"/>
    <property type="evidence" value="ECO:0007669"/>
    <property type="project" value="TreeGrafter"/>
</dbReference>
<dbReference type="GeneID" id="25269022"/>
<dbReference type="PANTHER" id="PTHR15414:SF0">
    <property type="entry name" value="ENDOPLASMIC RETICULUM LECTIN 1"/>
    <property type="match status" value="1"/>
</dbReference>
<dbReference type="AlphaFoldDB" id="U6GTQ3"/>
<keyword evidence="4" id="KW-0378">Hydrolase</keyword>
<proteinExistence type="predicted"/>
<dbReference type="OrthoDB" id="448954at2759"/>
<feature type="region of interest" description="Disordered" evidence="1">
    <location>
        <begin position="448"/>
        <end position="472"/>
    </location>
</feature>
<dbReference type="Pfam" id="PF08755">
    <property type="entry name" value="YccV-like"/>
    <property type="match status" value="1"/>
</dbReference>
<reference evidence="4" key="1">
    <citation type="submission" date="2013-10" db="EMBL/GenBank/DDBJ databases">
        <title>Genomic analysis of the causative agents of coccidiosis in chickens.</title>
        <authorList>
            <person name="Reid A.J."/>
            <person name="Blake D."/>
            <person name="Billington K."/>
            <person name="Browne H."/>
            <person name="Dunn M."/>
            <person name="Hung S."/>
            <person name="Kawahara F."/>
            <person name="Miranda-Saavedra D."/>
            <person name="Mourier T."/>
            <person name="Nagra H."/>
            <person name="Otto T.D."/>
            <person name="Rawlings N."/>
            <person name="Sanchez A."/>
            <person name="Sanders M."/>
            <person name="Subramaniam C."/>
            <person name="Tay Y."/>
            <person name="Dear P."/>
            <person name="Doerig C."/>
            <person name="Gruber A."/>
            <person name="Parkinson J."/>
            <person name="Shirley M."/>
            <person name="Wan K.L."/>
            <person name="Berriman M."/>
            <person name="Tomley F."/>
            <person name="Pain A."/>
        </authorList>
    </citation>
    <scope>NUCLEOTIDE SEQUENCE</scope>
    <source>
        <strain evidence="4">Houghton</strain>
    </source>
</reference>
<keyword evidence="5" id="KW-1185">Reference proteome</keyword>
<dbReference type="GO" id="GO:0005788">
    <property type="term" value="C:endoplasmic reticulum lumen"/>
    <property type="evidence" value="ECO:0007669"/>
    <property type="project" value="TreeGrafter"/>
</dbReference>
<evidence type="ECO:0000256" key="2">
    <source>
        <dbReference type="SAM" id="SignalP"/>
    </source>
</evidence>
<name>U6GTQ3_EIMAC</name>
<gene>
    <name evidence="4" type="ORF">EAH_00009520</name>
</gene>
<dbReference type="GO" id="GO:0003677">
    <property type="term" value="F:DNA binding"/>
    <property type="evidence" value="ECO:0007669"/>
    <property type="project" value="InterPro"/>
</dbReference>
<dbReference type="SUPFAM" id="SSF141255">
    <property type="entry name" value="YccV-like"/>
    <property type="match status" value="1"/>
</dbReference>
<feature type="chain" id="PRO_5004671243" evidence="2">
    <location>
        <begin position="23"/>
        <end position="629"/>
    </location>
</feature>
<dbReference type="InterPro" id="IPR045149">
    <property type="entry name" value="OS-9-like"/>
</dbReference>
<protein>
    <submittedName>
        <fullName evidence="4">Ubiquitin carboxyl-terminal hydrolase, putative</fullName>
    </submittedName>
</protein>
<evidence type="ECO:0000313" key="5">
    <source>
        <dbReference type="Proteomes" id="UP000018050"/>
    </source>
</evidence>
<dbReference type="GO" id="GO:0030968">
    <property type="term" value="P:endoplasmic reticulum unfolded protein response"/>
    <property type="evidence" value="ECO:0007669"/>
    <property type="project" value="InterPro"/>
</dbReference>
<evidence type="ECO:0000256" key="1">
    <source>
        <dbReference type="SAM" id="MobiDB-lite"/>
    </source>
</evidence>
<sequence>MGVLSQTLCSVLLCLRFALTSATVEELSGGEAARHQPADNPNTVVQIDFSRQFEEIDIPKCARQQVVQVTLADRDVACLLPRRSSTGLQMLDRLQQFLTDSPDDDPEKVLIEVDSSADKQECTMPSRISKELHVGSPELQSYLRAARLRWLLDRCFRFSDVGVKDWRYELCIGRKITLFKSNALSGKTVGKSLFELGTYASSMDQLWADGTMTQWYTGGTDGRRTEVRFVCGDTHPRVKGISGPNEGKYRVWLEAPMFCDYRENAPDPPLTESLIRSLEGWCSTFSTDGWWSYEYCHPDSLVEFHKEPNGDITGPMHLLGTLHASGDAAEMIFKRPNPANPTLRGTDTLPPKANGQPRFKFLPVEIVERPKQFSKSSIPASNKVLALQLTNGTTCEGTDVQRSTRVLFECPVDFPVLASHRIVHIEEAVLGYPIGAPFAHNPVPASWKGLDETEDSTAKTHDKGKNRKAKPPVNAQLEAVPRERIQMLKEGASPFFGLSSDVRKRISVEEPQFKIGELVRHRWWQYTAVVLSWDTSCKAPEDWLNRVRASLICVHYDFVTNLHLQAGLELISEDISEFTHPDVSSFFEVSRLDDSRFLWMLHQCRRRQRRLQLLSDSFLATRFPADAGL</sequence>
<dbReference type="GO" id="GO:0016787">
    <property type="term" value="F:hydrolase activity"/>
    <property type="evidence" value="ECO:0007669"/>
    <property type="project" value="UniProtKB-KW"/>
</dbReference>
<dbReference type="RefSeq" id="XP_013247380.1">
    <property type="nucleotide sequence ID" value="XM_013391926.1"/>
</dbReference>
<dbReference type="InterPro" id="IPR011722">
    <property type="entry name" value="Hemimethylated_DNA-bd_dom"/>
</dbReference>
<dbReference type="PANTHER" id="PTHR15414">
    <property type="entry name" value="OS-9-RELATED"/>
    <property type="match status" value="1"/>
</dbReference>
<dbReference type="VEuPathDB" id="ToxoDB:EAH_00009520"/>
<dbReference type="SMART" id="SM00992">
    <property type="entry name" value="YccV-like"/>
    <property type="match status" value="1"/>
</dbReference>
<dbReference type="Proteomes" id="UP000018050">
    <property type="component" value="Unassembled WGS sequence"/>
</dbReference>
<dbReference type="Gene3D" id="2.70.130.10">
    <property type="entry name" value="Mannose-6-phosphate receptor binding domain"/>
    <property type="match status" value="2"/>
</dbReference>
<evidence type="ECO:0000259" key="3">
    <source>
        <dbReference type="SMART" id="SM00992"/>
    </source>
</evidence>
<dbReference type="InterPro" id="IPR036623">
    <property type="entry name" value="Hemimethylated_DNA-bd_sf"/>
</dbReference>
<feature type="signal peptide" evidence="2">
    <location>
        <begin position="1"/>
        <end position="22"/>
    </location>
</feature>
<accession>U6GTQ3</accession>
<dbReference type="Gene3D" id="2.30.30.390">
    <property type="entry name" value="Hemimethylated DNA-binding domain"/>
    <property type="match status" value="1"/>
</dbReference>